<feature type="compositionally biased region" description="Basic and acidic residues" evidence="1">
    <location>
        <begin position="38"/>
        <end position="87"/>
    </location>
</feature>
<name>A0A177TDM6_9BASI</name>
<reference evidence="2" key="1">
    <citation type="submission" date="2016-04" db="EMBL/GenBank/DDBJ databases">
        <authorList>
            <person name="Nguyen H.D."/>
            <person name="Samba Siva P."/>
            <person name="Cullis J."/>
            <person name="Levesque C.A."/>
            <person name="Hambleton S."/>
        </authorList>
    </citation>
    <scope>NUCLEOTIDE SEQUENCE</scope>
    <source>
        <strain evidence="2">DAOMC 236416</strain>
    </source>
</reference>
<reference evidence="2" key="2">
    <citation type="journal article" date="2019" name="IMA Fungus">
        <title>Genome sequencing and comparison of five Tilletia species to identify candidate genes for the detection of regulated species infecting wheat.</title>
        <authorList>
            <person name="Nguyen H.D.T."/>
            <person name="Sultana T."/>
            <person name="Kesanakurti P."/>
            <person name="Hambleton S."/>
        </authorList>
    </citation>
    <scope>NUCLEOTIDE SEQUENCE</scope>
    <source>
        <strain evidence="2">DAOMC 236416</strain>
    </source>
</reference>
<evidence type="ECO:0000313" key="3">
    <source>
        <dbReference type="Proteomes" id="UP000077521"/>
    </source>
</evidence>
<organism evidence="2 3">
    <name type="scientific">Tilletia indica</name>
    <dbReference type="NCBI Taxonomy" id="43049"/>
    <lineage>
        <taxon>Eukaryota</taxon>
        <taxon>Fungi</taxon>
        <taxon>Dikarya</taxon>
        <taxon>Basidiomycota</taxon>
        <taxon>Ustilaginomycotina</taxon>
        <taxon>Exobasidiomycetes</taxon>
        <taxon>Tilletiales</taxon>
        <taxon>Tilletiaceae</taxon>
        <taxon>Tilletia</taxon>
    </lineage>
</organism>
<evidence type="ECO:0000256" key="1">
    <source>
        <dbReference type="SAM" id="MobiDB-lite"/>
    </source>
</evidence>
<dbReference type="AlphaFoldDB" id="A0A177TDM6"/>
<dbReference type="Proteomes" id="UP000077521">
    <property type="component" value="Unassembled WGS sequence"/>
</dbReference>
<sequence length="157" mass="18848">MNKPLVRSSAAGPDEAKGKKRALIVGLEDSSGPRISIVKKEEGDRRMYEERLSSGRGAEHDWFDQRERERRRSVDWRERSPPPERRRAPSSTSTAANPNRERERDRYRERERDKEKERDKERDRYRERERDKERELDGERRGKGSDAYPPEKRVRRD</sequence>
<feature type="compositionally biased region" description="Low complexity" evidence="1">
    <location>
        <begin position="89"/>
        <end position="98"/>
    </location>
</feature>
<accession>A0A177TDM6</accession>
<keyword evidence="3" id="KW-1185">Reference proteome</keyword>
<evidence type="ECO:0000313" key="2">
    <source>
        <dbReference type="EMBL" id="KAE8244642.1"/>
    </source>
</evidence>
<feature type="compositionally biased region" description="Basic and acidic residues" evidence="1">
    <location>
        <begin position="99"/>
        <end position="157"/>
    </location>
</feature>
<comment type="caution">
    <text evidence="2">The sequence shown here is derived from an EMBL/GenBank/DDBJ whole genome shotgun (WGS) entry which is preliminary data.</text>
</comment>
<gene>
    <name evidence="2" type="ORF">A4X13_0g6413</name>
</gene>
<protein>
    <submittedName>
        <fullName evidence="2">Uncharacterized protein</fullName>
    </submittedName>
</protein>
<proteinExistence type="predicted"/>
<dbReference type="EMBL" id="LWDF02000608">
    <property type="protein sequence ID" value="KAE8244642.1"/>
    <property type="molecule type" value="Genomic_DNA"/>
</dbReference>
<feature type="region of interest" description="Disordered" evidence="1">
    <location>
        <begin position="1"/>
        <end position="157"/>
    </location>
</feature>